<keyword evidence="24" id="KW-1185">Reference proteome</keyword>
<comment type="subcellular location">
    <subcellularLocation>
        <location evidence="1">Cell membrane</location>
        <topology evidence="1">Single-pass type I membrane protein</topology>
    </subcellularLocation>
    <subcellularLocation>
        <location evidence="12">Zona pellucida</location>
    </subcellularLocation>
</comment>
<dbReference type="PROSITE" id="PS00682">
    <property type="entry name" value="ZP_1"/>
    <property type="match status" value="1"/>
</dbReference>
<dbReference type="InterPro" id="IPR017977">
    <property type="entry name" value="ZP_dom_CS"/>
</dbReference>
<keyword evidence="20" id="KW-0732">Signal</keyword>
<keyword evidence="11" id="KW-0278">Fertilization</keyword>
<keyword evidence="8 19" id="KW-0472">Membrane</keyword>
<evidence type="ECO:0000256" key="5">
    <source>
        <dbReference type="ARBA" id="ARBA00022685"/>
    </source>
</evidence>
<dbReference type="Pfam" id="PF00088">
    <property type="entry name" value="Trefoil"/>
    <property type="match status" value="1"/>
</dbReference>
<feature type="disulfide bond" evidence="17">
    <location>
        <begin position="83"/>
        <end position="109"/>
    </location>
</feature>
<dbReference type="Pfam" id="PF00100">
    <property type="entry name" value="Zona_pellucida"/>
    <property type="match status" value="1"/>
</dbReference>
<dbReference type="PRINTS" id="PR00023">
    <property type="entry name" value="ZPELLUCIDA"/>
</dbReference>
<evidence type="ECO:0000256" key="16">
    <source>
        <dbReference type="ARBA" id="ARBA00042573"/>
    </source>
</evidence>
<name>A0ABD1JLD0_9TELE</name>
<keyword evidence="6 19" id="KW-0812">Transmembrane</keyword>
<dbReference type="Gene3D" id="4.10.110.10">
    <property type="entry name" value="Spasmolytic Protein, domain 1"/>
    <property type="match status" value="1"/>
</dbReference>
<evidence type="ECO:0000256" key="20">
    <source>
        <dbReference type="SAM" id="SignalP"/>
    </source>
</evidence>
<dbReference type="InterPro" id="IPR044913">
    <property type="entry name" value="P_trefoil_dom_sf"/>
</dbReference>
<dbReference type="InterPro" id="IPR051148">
    <property type="entry name" value="Zona_Pellucida_Domain_gp"/>
</dbReference>
<evidence type="ECO:0000256" key="15">
    <source>
        <dbReference type="ARBA" id="ARBA00042273"/>
    </source>
</evidence>
<dbReference type="GO" id="GO:0007338">
    <property type="term" value="P:single fertilization"/>
    <property type="evidence" value="ECO:0007669"/>
    <property type="project" value="UniProtKB-KW"/>
</dbReference>
<evidence type="ECO:0000256" key="3">
    <source>
        <dbReference type="ARBA" id="ARBA00022525"/>
    </source>
</evidence>
<evidence type="ECO:0000256" key="12">
    <source>
        <dbReference type="ARBA" id="ARBA00024183"/>
    </source>
</evidence>
<evidence type="ECO:0000313" key="24">
    <source>
        <dbReference type="Proteomes" id="UP001591681"/>
    </source>
</evidence>
<sequence length="490" mass="54239">MLEGQRLSVTQVGLLAVFLSLCHARQQWQNMPQGPIIQRHPVQRQQQTAHNQLVQRQTPQQDRKPSWSQRNPTQSLSTPSQRCQVEQLDRVECGEPDISAAECEAINCCFDGRQCFYGLSVTLQCTQDGQFVVVVAKVATQPPLNLDSISLAEGTDVSCKPASTTSAFVIYQFSVSSCGTTMTEDDEYIIYENLMSSSYEVGIGPSGSITRDSSYELTIQCHYSSTAVKAVVMEVNALPPPLPIVQDGPVRVELRLANGVCTTKGCKDEDVFSSYYTEEDYPVTKVLREPIPVEVHILGRTDPNVVLLLDHCWATSTSDRNSLPQWDLLIDGCPYTEDRYLTTVVPVGASSELPYPTHHKRFVVKMFTFVESYVPMQQMVFIHCSTSLCYPSEGDFCEQTCNRKRRSLDTVKDSPGQVVSSGEVIMIEEVSVFNVSQTVEPAPIKLEEQGGSILTGFGLLGVITLSVFGISGLAATILSRRKPRLQTVRV</sequence>
<evidence type="ECO:0000256" key="2">
    <source>
        <dbReference type="ARBA" id="ARBA00022475"/>
    </source>
</evidence>
<dbReference type="SMART" id="SM00018">
    <property type="entry name" value="PD"/>
    <property type="match status" value="1"/>
</dbReference>
<keyword evidence="5" id="KW-0165">Cleavage on pair of basic residues</keyword>
<dbReference type="Pfam" id="PF23344">
    <property type="entry name" value="ZP-N"/>
    <property type="match status" value="1"/>
</dbReference>
<comment type="caution">
    <text evidence="23">The sequence shown here is derived from an EMBL/GenBank/DDBJ whole genome shotgun (WGS) entry which is preliminary data.</text>
</comment>
<dbReference type="InterPro" id="IPR000519">
    <property type="entry name" value="P_trefoil_dom"/>
</dbReference>
<evidence type="ECO:0000259" key="21">
    <source>
        <dbReference type="PROSITE" id="PS51034"/>
    </source>
</evidence>
<dbReference type="InterPro" id="IPR042235">
    <property type="entry name" value="ZP-C_dom"/>
</dbReference>
<dbReference type="Gene3D" id="2.60.40.3210">
    <property type="entry name" value="Zona pellucida, ZP-N domain"/>
    <property type="match status" value="1"/>
</dbReference>
<dbReference type="PROSITE" id="PS51034">
    <property type="entry name" value="ZP_2"/>
    <property type="match status" value="1"/>
</dbReference>
<comment type="function">
    <text evidence="13">Component of the zona pellucida, an extracellular matrix surrounding oocytes which mediates sperm binding, induction of the acrosome reaction and prevents post-fertilization polyspermy. The zona pellucida is composed of 3 to 4 glycoproteins, ZP1, ZP2, ZP3, and ZP4. ZP4 may act as a sperm receptor.</text>
</comment>
<evidence type="ECO:0000256" key="19">
    <source>
        <dbReference type="SAM" id="Phobius"/>
    </source>
</evidence>
<dbReference type="PANTHER" id="PTHR23343:SF31">
    <property type="entry name" value="ZONA PELLUCIDA SPERM-BINDING PROTEIN 4"/>
    <property type="match status" value="1"/>
</dbReference>
<accession>A0ABD1JLD0</accession>
<feature type="region of interest" description="Disordered" evidence="18">
    <location>
        <begin position="47"/>
        <end position="81"/>
    </location>
</feature>
<evidence type="ECO:0000256" key="18">
    <source>
        <dbReference type="SAM" id="MobiDB-lite"/>
    </source>
</evidence>
<feature type="domain" description="P-type" evidence="22">
    <location>
        <begin position="81"/>
        <end position="119"/>
    </location>
</feature>
<dbReference type="GO" id="GO:0035805">
    <property type="term" value="C:egg coat"/>
    <property type="evidence" value="ECO:0007669"/>
    <property type="project" value="UniProtKB-SubCell"/>
</dbReference>
<dbReference type="CDD" id="cd00111">
    <property type="entry name" value="Trefoil"/>
    <property type="match status" value="1"/>
</dbReference>
<dbReference type="AlphaFoldDB" id="A0ABD1JLD0"/>
<keyword evidence="10" id="KW-0325">Glycoprotein</keyword>
<dbReference type="InterPro" id="IPR048290">
    <property type="entry name" value="ZP_chr"/>
</dbReference>
<evidence type="ECO:0000256" key="13">
    <source>
        <dbReference type="ARBA" id="ARBA00037545"/>
    </source>
</evidence>
<organism evidence="23 24">
    <name type="scientific">Coilia grayii</name>
    <name type="common">Gray's grenadier anchovy</name>
    <dbReference type="NCBI Taxonomy" id="363190"/>
    <lineage>
        <taxon>Eukaryota</taxon>
        <taxon>Metazoa</taxon>
        <taxon>Chordata</taxon>
        <taxon>Craniata</taxon>
        <taxon>Vertebrata</taxon>
        <taxon>Euteleostomi</taxon>
        <taxon>Actinopterygii</taxon>
        <taxon>Neopterygii</taxon>
        <taxon>Teleostei</taxon>
        <taxon>Clupei</taxon>
        <taxon>Clupeiformes</taxon>
        <taxon>Clupeoidei</taxon>
        <taxon>Engraulidae</taxon>
        <taxon>Coilinae</taxon>
        <taxon>Coilia</taxon>
    </lineage>
</organism>
<evidence type="ECO:0000259" key="22">
    <source>
        <dbReference type="PROSITE" id="PS51448"/>
    </source>
</evidence>
<keyword evidence="7 19" id="KW-1133">Transmembrane helix</keyword>
<dbReference type="PROSITE" id="PS51448">
    <property type="entry name" value="P_TREFOIL_2"/>
    <property type="match status" value="1"/>
</dbReference>
<dbReference type="SUPFAM" id="SSF57492">
    <property type="entry name" value="Trefoil"/>
    <property type="match status" value="1"/>
</dbReference>
<keyword evidence="3" id="KW-0964">Secreted</keyword>
<evidence type="ECO:0000256" key="10">
    <source>
        <dbReference type="ARBA" id="ARBA00023180"/>
    </source>
</evidence>
<evidence type="ECO:0000256" key="1">
    <source>
        <dbReference type="ARBA" id="ARBA00004251"/>
    </source>
</evidence>
<dbReference type="InterPro" id="IPR001507">
    <property type="entry name" value="ZP_dom"/>
</dbReference>
<dbReference type="InterPro" id="IPR055355">
    <property type="entry name" value="ZP-C"/>
</dbReference>
<evidence type="ECO:0000256" key="4">
    <source>
        <dbReference type="ARBA" id="ARBA00022530"/>
    </source>
</evidence>
<reference evidence="23 24" key="1">
    <citation type="submission" date="2024-09" db="EMBL/GenBank/DDBJ databases">
        <title>A chromosome-level genome assembly of Gray's grenadier anchovy, Coilia grayii.</title>
        <authorList>
            <person name="Fu Z."/>
        </authorList>
    </citation>
    <scope>NUCLEOTIDE SEQUENCE [LARGE SCALE GENOMIC DNA]</scope>
    <source>
        <strain evidence="23">G4</strain>
        <tissue evidence="23">Muscle</tissue>
    </source>
</reference>
<keyword evidence="4" id="KW-0272">Extracellular matrix</keyword>
<dbReference type="Proteomes" id="UP001591681">
    <property type="component" value="Unassembled WGS sequence"/>
</dbReference>
<evidence type="ECO:0000256" key="7">
    <source>
        <dbReference type="ARBA" id="ARBA00022989"/>
    </source>
</evidence>
<gene>
    <name evidence="23" type="ORF">ACEWY4_016777</name>
</gene>
<feature type="chain" id="PRO_5044897114" description="Zona pellucida sperm-binding protein 4" evidence="20">
    <location>
        <begin position="25"/>
        <end position="490"/>
    </location>
</feature>
<evidence type="ECO:0000256" key="17">
    <source>
        <dbReference type="PROSITE-ProRule" id="PRU00779"/>
    </source>
</evidence>
<feature type="domain" description="ZP" evidence="21">
    <location>
        <begin position="124"/>
        <end position="404"/>
    </location>
</feature>
<evidence type="ECO:0000256" key="8">
    <source>
        <dbReference type="ARBA" id="ARBA00023136"/>
    </source>
</evidence>
<dbReference type="SMART" id="SM00241">
    <property type="entry name" value="ZP"/>
    <property type="match status" value="1"/>
</dbReference>
<evidence type="ECO:0000256" key="11">
    <source>
        <dbReference type="ARBA" id="ARBA00023279"/>
    </source>
</evidence>
<keyword evidence="9 17" id="KW-1015">Disulfide bond</keyword>
<dbReference type="Gene3D" id="2.60.40.4100">
    <property type="entry name" value="Zona pellucida, ZP-C domain"/>
    <property type="match status" value="1"/>
</dbReference>
<dbReference type="InterPro" id="IPR055356">
    <property type="entry name" value="ZP-N"/>
</dbReference>
<evidence type="ECO:0000256" key="14">
    <source>
        <dbReference type="ARBA" id="ARBA00040238"/>
    </source>
</evidence>
<protein>
    <recommendedName>
        <fullName evidence="14">Zona pellucida sperm-binding protein 4</fullName>
    </recommendedName>
    <alternativeName>
        <fullName evidence="16">Zona pellucida glycoprotein 4</fullName>
    </alternativeName>
    <alternativeName>
        <fullName evidence="15">Zona pellucida protein B</fullName>
    </alternativeName>
</protein>
<dbReference type="EMBL" id="JBHFQA010000014">
    <property type="protein sequence ID" value="KAL2087949.1"/>
    <property type="molecule type" value="Genomic_DNA"/>
</dbReference>
<dbReference type="PANTHER" id="PTHR23343">
    <property type="entry name" value="ZONA PELLUCIDA SPERM-BINDING PROTEIN"/>
    <property type="match status" value="1"/>
</dbReference>
<proteinExistence type="predicted"/>
<feature type="transmembrane region" description="Helical" evidence="19">
    <location>
        <begin position="453"/>
        <end position="479"/>
    </location>
</feature>
<evidence type="ECO:0000256" key="6">
    <source>
        <dbReference type="ARBA" id="ARBA00022692"/>
    </source>
</evidence>
<feature type="disulfide bond" evidence="17">
    <location>
        <begin position="93"/>
        <end position="108"/>
    </location>
</feature>
<feature type="signal peptide" evidence="20">
    <location>
        <begin position="1"/>
        <end position="24"/>
    </location>
</feature>
<comment type="caution">
    <text evidence="17">Lacks conserved residue(s) required for the propagation of feature annotation.</text>
</comment>
<evidence type="ECO:0000313" key="23">
    <source>
        <dbReference type="EMBL" id="KAL2087949.1"/>
    </source>
</evidence>
<evidence type="ECO:0000256" key="9">
    <source>
        <dbReference type="ARBA" id="ARBA00023157"/>
    </source>
</evidence>
<dbReference type="GO" id="GO:0005886">
    <property type="term" value="C:plasma membrane"/>
    <property type="evidence" value="ECO:0007669"/>
    <property type="project" value="UniProtKB-SubCell"/>
</dbReference>
<keyword evidence="2" id="KW-1003">Cell membrane</keyword>